<keyword evidence="2" id="KW-0812">Transmembrane</keyword>
<reference evidence="3 4" key="1">
    <citation type="submission" date="2022-09" db="EMBL/GenBank/DDBJ databases">
        <title>Interaction between co-microsymbionts with complementary sets of symbiotic genes in legume-rhizobium systems.</title>
        <authorList>
            <person name="Safronova V."/>
            <person name="Sazanova A."/>
            <person name="Afonin A."/>
            <person name="Chirak E."/>
        </authorList>
    </citation>
    <scope>NUCLEOTIDE SEQUENCE [LARGE SCALE GENOMIC DNA]</scope>
    <source>
        <strain evidence="3 4">A18/4-1</strain>
        <plasmid evidence="3 4">p_unnamed1</plasmid>
    </source>
</reference>
<proteinExistence type="predicted"/>
<sequence>MDKDIGEKPMKDIALYITPIVLVLAMSHPASAVTLFDDERTLPFPGQEQILFLPRQAQTVVAPGQATPSAPTGSGIGPRTADPSSPALVVPPPTPVDNRAGETDGEAWWEPLLQPLISGAAALLGALVGGWVARANMTATNNQRANEVEIGHLQTKLNEFYGRFALISAENKLIALEFKKRQGSPAFRTLTALLDRSWLASLSPADQSIVSSMVTNGRELRALIRERAGLVDQAVQPYVAKGAAHFLVLELAYDGKLDDDPERFGEYVYPKQLDGVIDLEIKRLTKRIALLLEKSDVRHGPMEPLEIPARLRIDNNSLPHEA</sequence>
<gene>
    <name evidence="3" type="ORF">N8A98_02465</name>
</gene>
<keyword evidence="2" id="KW-1133">Transmembrane helix</keyword>
<keyword evidence="4" id="KW-1185">Reference proteome</keyword>
<accession>A0ABY6C714</accession>
<evidence type="ECO:0000256" key="2">
    <source>
        <dbReference type="SAM" id="Phobius"/>
    </source>
</evidence>
<evidence type="ECO:0000313" key="3">
    <source>
        <dbReference type="EMBL" id="UXN67937.1"/>
    </source>
</evidence>
<dbReference type="Proteomes" id="UP001061862">
    <property type="component" value="Plasmid p_unnamed1"/>
</dbReference>
<protein>
    <submittedName>
        <fullName evidence="3">Uncharacterized protein</fullName>
    </submittedName>
</protein>
<feature type="region of interest" description="Disordered" evidence="1">
    <location>
        <begin position="62"/>
        <end position="102"/>
    </location>
</feature>
<feature type="transmembrane region" description="Helical" evidence="2">
    <location>
        <begin position="112"/>
        <end position="133"/>
    </location>
</feature>
<evidence type="ECO:0000256" key="1">
    <source>
        <dbReference type="SAM" id="MobiDB-lite"/>
    </source>
</evidence>
<dbReference type="RefSeq" id="WP_262165494.1">
    <property type="nucleotide sequence ID" value="NZ_CP104964.1"/>
</dbReference>
<organism evidence="3 4">
    <name type="scientific">Devosia neptuniae</name>
    <dbReference type="NCBI Taxonomy" id="191302"/>
    <lineage>
        <taxon>Bacteria</taxon>
        <taxon>Pseudomonadati</taxon>
        <taxon>Pseudomonadota</taxon>
        <taxon>Alphaproteobacteria</taxon>
        <taxon>Hyphomicrobiales</taxon>
        <taxon>Devosiaceae</taxon>
        <taxon>Devosia</taxon>
    </lineage>
</organism>
<evidence type="ECO:0000313" key="4">
    <source>
        <dbReference type="Proteomes" id="UP001061862"/>
    </source>
</evidence>
<geneLocation type="plasmid" evidence="3 4">
    <name>p_unnamed1</name>
</geneLocation>
<name>A0ABY6C714_9HYPH</name>
<keyword evidence="3" id="KW-0614">Plasmid</keyword>
<keyword evidence="2" id="KW-0472">Membrane</keyword>
<dbReference type="EMBL" id="CP104964">
    <property type="protein sequence ID" value="UXN67937.1"/>
    <property type="molecule type" value="Genomic_DNA"/>
</dbReference>